<feature type="transmembrane region" description="Helical" evidence="2">
    <location>
        <begin position="173"/>
        <end position="194"/>
    </location>
</feature>
<feature type="compositionally biased region" description="Basic and acidic residues" evidence="1">
    <location>
        <begin position="296"/>
        <end position="312"/>
    </location>
</feature>
<accession>A0A6J2XKS8</accession>
<dbReference type="Proteomes" id="UP000504635">
    <property type="component" value="Unplaced"/>
</dbReference>
<feature type="compositionally biased region" description="Low complexity" evidence="1">
    <location>
        <begin position="237"/>
        <end position="259"/>
    </location>
</feature>
<feature type="compositionally biased region" description="Low complexity" evidence="1">
    <location>
        <begin position="280"/>
        <end position="295"/>
    </location>
</feature>
<keyword evidence="3" id="KW-0732">Signal</keyword>
<feature type="compositionally biased region" description="Polar residues" evidence="1">
    <location>
        <begin position="357"/>
        <end position="373"/>
    </location>
</feature>
<feature type="chain" id="PRO_5026688699" evidence="3">
    <location>
        <begin position="22"/>
        <end position="373"/>
    </location>
</feature>
<evidence type="ECO:0000256" key="3">
    <source>
        <dbReference type="SAM" id="SignalP"/>
    </source>
</evidence>
<name>A0A6J2XKS8_SITOR</name>
<dbReference type="RefSeq" id="XP_030752118.1">
    <property type="nucleotide sequence ID" value="XM_030896258.1"/>
</dbReference>
<evidence type="ECO:0000256" key="2">
    <source>
        <dbReference type="SAM" id="Phobius"/>
    </source>
</evidence>
<protein>
    <submittedName>
        <fullName evidence="5">Uncharacterized protein LOC115879428 isoform X1</fullName>
    </submittedName>
</protein>
<organism evidence="4 5">
    <name type="scientific">Sitophilus oryzae</name>
    <name type="common">Rice weevil</name>
    <name type="synonym">Curculio oryzae</name>
    <dbReference type="NCBI Taxonomy" id="7048"/>
    <lineage>
        <taxon>Eukaryota</taxon>
        <taxon>Metazoa</taxon>
        <taxon>Ecdysozoa</taxon>
        <taxon>Arthropoda</taxon>
        <taxon>Hexapoda</taxon>
        <taxon>Insecta</taxon>
        <taxon>Pterygota</taxon>
        <taxon>Neoptera</taxon>
        <taxon>Endopterygota</taxon>
        <taxon>Coleoptera</taxon>
        <taxon>Polyphaga</taxon>
        <taxon>Cucujiformia</taxon>
        <taxon>Curculionidae</taxon>
        <taxon>Dryophthorinae</taxon>
        <taxon>Sitophilus</taxon>
    </lineage>
</organism>
<keyword evidence="2" id="KW-0472">Membrane</keyword>
<feature type="compositionally biased region" description="Basic and acidic residues" evidence="1">
    <location>
        <begin position="342"/>
        <end position="356"/>
    </location>
</feature>
<feature type="signal peptide" evidence="3">
    <location>
        <begin position="1"/>
        <end position="21"/>
    </location>
</feature>
<sequence>MKNPLLAFMLLLLYLPVPFWGQRLAPPRNYHSEDDDDDQPLLDDEKDEVVELQGNSSDEKGLYVGASCEFTCSSRLQHVYCNPASSRCECEKKYPVRLNNPYSGCRKPKKLGEQCYYHEACEYTDQHASCIQVHHNAICQCQSGYHSVSIQKPSKKIFCAEDVQVITTDFSTFAGVLSGIAILSGLICFVLHLFNQNLYGSGARRHRFGNANLAPPILFSGDPSSLPLPMLARGDGATSQASTRRTGSTSTRRASSLATLHRAPGVATVPQSRTGSRRPSLASVHSSNSVRSYSARRYEREREQKEEREMQRRLSKMTSASTSRIAPTPSPHSTDDLLPTLEEDKQIPPLATKEDSTTSFQEESLPSTSKQCP</sequence>
<dbReference type="OrthoDB" id="6345081at2759"/>
<dbReference type="GeneID" id="115879428"/>
<dbReference type="InParanoid" id="A0A6J2XKS8"/>
<dbReference type="KEGG" id="soy:115879428"/>
<keyword evidence="2" id="KW-1133">Transmembrane helix</keyword>
<evidence type="ECO:0000313" key="5">
    <source>
        <dbReference type="RefSeq" id="XP_030752118.1"/>
    </source>
</evidence>
<evidence type="ECO:0000313" key="4">
    <source>
        <dbReference type="Proteomes" id="UP000504635"/>
    </source>
</evidence>
<gene>
    <name evidence="5" type="primary">LOC115879428</name>
</gene>
<dbReference type="AlphaFoldDB" id="A0A6J2XKS8"/>
<keyword evidence="2" id="KW-0812">Transmembrane</keyword>
<reference evidence="5" key="1">
    <citation type="submission" date="2025-08" db="UniProtKB">
        <authorList>
            <consortium name="RefSeq"/>
        </authorList>
    </citation>
    <scope>IDENTIFICATION</scope>
    <source>
        <tissue evidence="5">Gonads</tissue>
    </source>
</reference>
<evidence type="ECO:0000256" key="1">
    <source>
        <dbReference type="SAM" id="MobiDB-lite"/>
    </source>
</evidence>
<feature type="region of interest" description="Disordered" evidence="1">
    <location>
        <begin position="229"/>
        <end position="373"/>
    </location>
</feature>
<proteinExistence type="predicted"/>
<feature type="compositionally biased region" description="Polar residues" evidence="1">
    <location>
        <begin position="316"/>
        <end position="325"/>
    </location>
</feature>
<keyword evidence="4" id="KW-1185">Reference proteome</keyword>